<dbReference type="EMBL" id="CP015199">
    <property type="protein sequence ID" value="ANF50352.1"/>
    <property type="molecule type" value="Genomic_DNA"/>
</dbReference>
<dbReference type="STRING" id="1685010.A0O34_00030"/>
<evidence type="ECO:0000256" key="2">
    <source>
        <dbReference type="ARBA" id="ARBA00008424"/>
    </source>
</evidence>
<dbReference type="Proteomes" id="UP000077824">
    <property type="component" value="Plasmid pMP01"/>
</dbReference>
<dbReference type="GO" id="GO:0030527">
    <property type="term" value="F:structural constituent of chromatin"/>
    <property type="evidence" value="ECO:0007669"/>
    <property type="project" value="InterPro"/>
</dbReference>
<reference evidence="4 7" key="1">
    <citation type="submission" date="2016-04" db="EMBL/GenBank/DDBJ databases">
        <title>Complete Genome Sequence of Chryseobacterium sp. IHBB 10212.</title>
        <authorList>
            <person name="Pal M."/>
            <person name="Swarnkar M.K."/>
            <person name="Kaushal K."/>
            <person name="Chhibber S."/>
            <person name="Singh A.K."/>
            <person name="Gulati A."/>
        </authorList>
    </citation>
    <scope>NUCLEOTIDE SEQUENCE [LARGE SCALE GENOMIC DNA]</scope>
    <source>
        <strain evidence="4 7">IHBB 10212</strain>
        <plasmid evidence="5 7">pMP01</plasmid>
        <plasmid evidence="6 7">pMP02</plasmid>
    </source>
</reference>
<dbReference type="KEGG" id="chh:A0O34_22000"/>
<organism evidence="4 7">
    <name type="scientific">Chryseobacterium glaciei</name>
    <dbReference type="NCBI Taxonomy" id="1685010"/>
    <lineage>
        <taxon>Bacteria</taxon>
        <taxon>Pseudomonadati</taxon>
        <taxon>Bacteroidota</taxon>
        <taxon>Flavobacteriia</taxon>
        <taxon>Flavobacteriales</taxon>
        <taxon>Weeksellaceae</taxon>
        <taxon>Chryseobacterium group</taxon>
        <taxon>Chryseobacterium</taxon>
    </lineage>
</organism>
<dbReference type="Proteomes" id="UP000077824">
    <property type="component" value="Plasmid pMP02"/>
</dbReference>
<dbReference type="EMBL" id="CP015199">
    <property type="protein sequence ID" value="ANF49040.1"/>
    <property type="molecule type" value="Genomic_DNA"/>
</dbReference>
<dbReference type="AlphaFoldDB" id="A0A172XU37"/>
<keyword evidence="5" id="KW-0614">Plasmid</keyword>
<comment type="similarity">
    <text evidence="2">Belongs to the histone H1/H5 family. HCT subfamily.</text>
</comment>
<evidence type="ECO:0000313" key="7">
    <source>
        <dbReference type="Proteomes" id="UP000077824"/>
    </source>
</evidence>
<dbReference type="EMBL" id="CP015200">
    <property type="protein sequence ID" value="ANF53279.1"/>
    <property type="molecule type" value="Genomic_DNA"/>
</dbReference>
<dbReference type="Pfam" id="PF07432">
    <property type="entry name" value="Hc1"/>
    <property type="match status" value="1"/>
</dbReference>
<dbReference type="EMBL" id="CP015201">
    <property type="protein sequence ID" value="ANF53295.1"/>
    <property type="molecule type" value="Genomic_DNA"/>
</dbReference>
<dbReference type="KEGG" id="chh:A0O34_21895"/>
<dbReference type="InterPro" id="IPR010886">
    <property type="entry name" value="Hc1"/>
</dbReference>
<evidence type="ECO:0000313" key="4">
    <source>
        <dbReference type="EMBL" id="ANF50352.1"/>
    </source>
</evidence>
<evidence type="ECO:0000313" key="5">
    <source>
        <dbReference type="EMBL" id="ANF53279.1"/>
    </source>
</evidence>
<evidence type="ECO:0000313" key="6">
    <source>
        <dbReference type="EMBL" id="ANF53295.1"/>
    </source>
</evidence>
<dbReference type="KEGG" id="chh:A0O34_00030"/>
<comment type="function">
    <text evidence="1">Might have a role analogous to that of eukaryotic histone proteins.</text>
</comment>
<evidence type="ECO:0000256" key="1">
    <source>
        <dbReference type="ARBA" id="ARBA00002333"/>
    </source>
</evidence>
<accession>A0A172XU37</accession>
<protein>
    <submittedName>
        <fullName evidence="4">Histone H1</fullName>
    </submittedName>
</protein>
<name>A0A172XU37_9FLAO</name>
<dbReference type="Proteomes" id="UP000077824">
    <property type="component" value="Chromosome"/>
</dbReference>
<gene>
    <name evidence="3" type="ORF">A0O34_00030</name>
    <name evidence="4" type="ORF">A0O34_07410</name>
    <name evidence="5" type="ORF">A0O34_21895</name>
    <name evidence="6" type="ORF">A0O34_22000</name>
</gene>
<dbReference type="RefSeq" id="WP_066749871.1">
    <property type="nucleotide sequence ID" value="NZ_CP015199.1"/>
</dbReference>
<dbReference type="GO" id="GO:0003677">
    <property type="term" value="F:DNA binding"/>
    <property type="evidence" value="ECO:0007669"/>
    <property type="project" value="InterPro"/>
</dbReference>
<evidence type="ECO:0000313" key="3">
    <source>
        <dbReference type="EMBL" id="ANF49040.1"/>
    </source>
</evidence>
<dbReference type="KEGG" id="chh:A0O34_07410"/>
<geneLocation type="plasmid" evidence="5 7">
    <name>pMP01</name>
</geneLocation>
<keyword evidence="7" id="KW-1185">Reference proteome</keyword>
<sequence length="58" mass="6525">MKELLEKISAELEKFKADADLQAEKGNKAAGTRARKSALELSKLFKEFRKVSVDEAKK</sequence>
<dbReference type="OrthoDB" id="1004212at2"/>
<geneLocation type="plasmid" evidence="6 7">
    <name>pMP02</name>
</geneLocation>
<proteinExistence type="inferred from homology"/>